<evidence type="ECO:0000256" key="10">
    <source>
        <dbReference type="RuleBase" id="RU003915"/>
    </source>
</evidence>
<keyword evidence="5 9" id="KW-0697">Rotamase</keyword>
<dbReference type="InterPro" id="IPR001179">
    <property type="entry name" value="PPIase_FKBP_dom"/>
</dbReference>
<sequence>MQVAQDKVVVIHYSVHAQDTLLDSSLDGEPLRIICGHQQLIEGLEAALIGHVAGDTFSVEVEAAKAYGQRHENLMQAVPLEMFGDVEVKPGMQFRATTDDGEQSVIVLDITDDEVIVDGNHPLAGMDLTFDVEVLEVRDATAEELSHGHVHSHGSCGNHKDSDDSGCCGNCH</sequence>
<reference evidence="13" key="1">
    <citation type="submission" date="2020-09" db="EMBL/GenBank/DDBJ databases">
        <title>A novel bacterium of genus Neiella, isolated from South China Sea.</title>
        <authorList>
            <person name="Huang H."/>
            <person name="Mo K."/>
            <person name="Hu Y."/>
        </authorList>
    </citation>
    <scope>NUCLEOTIDE SEQUENCE</scope>
    <source>
        <strain evidence="13">HB171785</strain>
    </source>
</reference>
<dbReference type="InterPro" id="IPR046357">
    <property type="entry name" value="PPIase_dom_sf"/>
</dbReference>
<evidence type="ECO:0000259" key="12">
    <source>
        <dbReference type="PROSITE" id="PS50059"/>
    </source>
</evidence>
<dbReference type="GO" id="GO:0005737">
    <property type="term" value="C:cytoplasm"/>
    <property type="evidence" value="ECO:0007669"/>
    <property type="project" value="UniProtKB-SubCell"/>
</dbReference>
<comment type="function">
    <text evidence="8">Also involved in hydrogenase metallocenter assembly, probably by participating in the nickel insertion step. This function in hydrogenase biosynthesis requires chaperone activity and the presence of the metal-binding domain, but not PPIase activity.</text>
</comment>
<dbReference type="EC" id="5.2.1.8" evidence="10"/>
<evidence type="ECO:0000256" key="7">
    <source>
        <dbReference type="ARBA" id="ARBA00023235"/>
    </source>
</evidence>
<evidence type="ECO:0000256" key="9">
    <source>
        <dbReference type="PROSITE-ProRule" id="PRU00277"/>
    </source>
</evidence>
<dbReference type="AlphaFoldDB" id="A0A8J6QIF7"/>
<proteinExistence type="inferred from homology"/>
<dbReference type="PANTHER" id="PTHR47861:SF3">
    <property type="entry name" value="FKBP-TYPE PEPTIDYL-PROLYL CIS-TRANS ISOMERASE SLYD"/>
    <property type="match status" value="1"/>
</dbReference>
<organism evidence="13 14">
    <name type="scientific">Neiella litorisoli</name>
    <dbReference type="NCBI Taxonomy" id="2771431"/>
    <lineage>
        <taxon>Bacteria</taxon>
        <taxon>Pseudomonadati</taxon>
        <taxon>Pseudomonadota</taxon>
        <taxon>Gammaproteobacteria</taxon>
        <taxon>Alteromonadales</taxon>
        <taxon>Echinimonadaceae</taxon>
        <taxon>Neiella</taxon>
    </lineage>
</organism>
<dbReference type="GO" id="GO:0003755">
    <property type="term" value="F:peptidyl-prolyl cis-trans isomerase activity"/>
    <property type="evidence" value="ECO:0007669"/>
    <property type="project" value="UniProtKB-UniRule"/>
</dbReference>
<evidence type="ECO:0000256" key="2">
    <source>
        <dbReference type="ARBA" id="ARBA00004496"/>
    </source>
</evidence>
<dbReference type="EMBL" id="JACXAF010000020">
    <property type="protein sequence ID" value="MBD1390605.1"/>
    <property type="molecule type" value="Genomic_DNA"/>
</dbReference>
<keyword evidence="7 9" id="KW-0413">Isomerase</keyword>
<dbReference type="GO" id="GO:0042026">
    <property type="term" value="P:protein refolding"/>
    <property type="evidence" value="ECO:0007669"/>
    <property type="project" value="UniProtKB-ARBA"/>
</dbReference>
<gene>
    <name evidence="13" type="ORF">IC617_14300</name>
</gene>
<evidence type="ECO:0000256" key="11">
    <source>
        <dbReference type="SAM" id="MobiDB-lite"/>
    </source>
</evidence>
<dbReference type="RefSeq" id="WP_191145673.1">
    <property type="nucleotide sequence ID" value="NZ_JACXAF010000020.1"/>
</dbReference>
<keyword evidence="14" id="KW-1185">Reference proteome</keyword>
<dbReference type="SUPFAM" id="SSF54534">
    <property type="entry name" value="FKBP-like"/>
    <property type="match status" value="1"/>
</dbReference>
<dbReference type="Pfam" id="PF00254">
    <property type="entry name" value="FKBP_C"/>
    <property type="match status" value="1"/>
</dbReference>
<accession>A0A8J6QIF7</accession>
<dbReference type="PROSITE" id="PS50059">
    <property type="entry name" value="FKBP_PPIASE"/>
    <property type="match status" value="1"/>
</dbReference>
<dbReference type="Proteomes" id="UP000638014">
    <property type="component" value="Unassembled WGS sequence"/>
</dbReference>
<evidence type="ECO:0000256" key="4">
    <source>
        <dbReference type="ARBA" id="ARBA00022490"/>
    </source>
</evidence>
<protein>
    <recommendedName>
        <fullName evidence="10">Peptidyl-prolyl cis-trans isomerase</fullName>
        <ecNumber evidence="10">5.2.1.8</ecNumber>
    </recommendedName>
</protein>
<evidence type="ECO:0000256" key="8">
    <source>
        <dbReference type="ARBA" id="ARBA00037071"/>
    </source>
</evidence>
<keyword evidence="4" id="KW-0963">Cytoplasm</keyword>
<feature type="domain" description="PPIase FKBP-type" evidence="12">
    <location>
        <begin position="6"/>
        <end position="79"/>
    </location>
</feature>
<evidence type="ECO:0000256" key="5">
    <source>
        <dbReference type="ARBA" id="ARBA00023110"/>
    </source>
</evidence>
<evidence type="ECO:0000256" key="1">
    <source>
        <dbReference type="ARBA" id="ARBA00000971"/>
    </source>
</evidence>
<evidence type="ECO:0000256" key="3">
    <source>
        <dbReference type="ARBA" id="ARBA00006577"/>
    </source>
</evidence>
<comment type="catalytic activity">
    <reaction evidence="1 9 10">
        <text>[protein]-peptidylproline (omega=180) = [protein]-peptidylproline (omega=0)</text>
        <dbReference type="Rhea" id="RHEA:16237"/>
        <dbReference type="Rhea" id="RHEA-COMP:10747"/>
        <dbReference type="Rhea" id="RHEA-COMP:10748"/>
        <dbReference type="ChEBI" id="CHEBI:83833"/>
        <dbReference type="ChEBI" id="CHEBI:83834"/>
        <dbReference type="EC" id="5.2.1.8"/>
    </reaction>
</comment>
<dbReference type="Gene3D" id="3.10.50.40">
    <property type="match status" value="1"/>
</dbReference>
<comment type="subcellular location">
    <subcellularLocation>
        <location evidence="2">Cytoplasm</location>
    </subcellularLocation>
</comment>
<feature type="region of interest" description="Disordered" evidence="11">
    <location>
        <begin position="146"/>
        <end position="165"/>
    </location>
</feature>
<comment type="caution">
    <text evidence="13">The sequence shown here is derived from an EMBL/GenBank/DDBJ whole genome shotgun (WGS) entry which is preliminary data.</text>
</comment>
<keyword evidence="6" id="KW-0143">Chaperone</keyword>
<dbReference type="PANTHER" id="PTHR47861">
    <property type="entry name" value="FKBP-TYPE PEPTIDYL-PROLYL CIS-TRANS ISOMERASE SLYD"/>
    <property type="match status" value="1"/>
</dbReference>
<evidence type="ECO:0000313" key="13">
    <source>
        <dbReference type="EMBL" id="MBD1390605.1"/>
    </source>
</evidence>
<name>A0A8J6QIF7_9GAMM</name>
<evidence type="ECO:0000256" key="6">
    <source>
        <dbReference type="ARBA" id="ARBA00023186"/>
    </source>
</evidence>
<evidence type="ECO:0000313" key="14">
    <source>
        <dbReference type="Proteomes" id="UP000638014"/>
    </source>
</evidence>
<comment type="similarity">
    <text evidence="3 10">Belongs to the FKBP-type PPIase family.</text>
</comment>